<dbReference type="EMBL" id="FODY01000007">
    <property type="protein sequence ID" value="SEO92110.1"/>
    <property type="molecule type" value="Genomic_DNA"/>
</dbReference>
<keyword evidence="7" id="KW-0175">Coiled coil</keyword>
<organism evidence="9 10">
    <name type="scientific">Propionispora vibrioides</name>
    <dbReference type="NCBI Taxonomy" id="112903"/>
    <lineage>
        <taxon>Bacteria</taxon>
        <taxon>Bacillati</taxon>
        <taxon>Bacillota</taxon>
        <taxon>Negativicutes</taxon>
        <taxon>Selenomonadales</taxon>
        <taxon>Sporomusaceae</taxon>
        <taxon>Propionispora</taxon>
    </lineage>
</organism>
<keyword evidence="5 8" id="KW-0472">Membrane</keyword>
<dbReference type="AlphaFoldDB" id="A0A1H8TM25"/>
<keyword evidence="6" id="KW-0131">Cell cycle</keyword>
<evidence type="ECO:0000256" key="7">
    <source>
        <dbReference type="SAM" id="Coils"/>
    </source>
</evidence>
<dbReference type="InterPro" id="IPR023081">
    <property type="entry name" value="Cell_div_FtsB"/>
</dbReference>
<reference evidence="9 10" key="1">
    <citation type="submission" date="2016-10" db="EMBL/GenBank/DDBJ databases">
        <authorList>
            <person name="de Groot N.N."/>
        </authorList>
    </citation>
    <scope>NUCLEOTIDE SEQUENCE [LARGE SCALE GENOMIC DNA]</scope>
    <source>
        <strain evidence="9 10">DSM 13305</strain>
    </source>
</reference>
<dbReference type="STRING" id="112903.SAMN04490178_10727"/>
<dbReference type="GO" id="GO:0043093">
    <property type="term" value="P:FtsZ-dependent cytokinesis"/>
    <property type="evidence" value="ECO:0007669"/>
    <property type="project" value="TreeGrafter"/>
</dbReference>
<evidence type="ECO:0000256" key="1">
    <source>
        <dbReference type="ARBA" id="ARBA00022475"/>
    </source>
</evidence>
<keyword evidence="1" id="KW-1003">Cell membrane</keyword>
<evidence type="ECO:0000256" key="8">
    <source>
        <dbReference type="SAM" id="Phobius"/>
    </source>
</evidence>
<evidence type="ECO:0000256" key="2">
    <source>
        <dbReference type="ARBA" id="ARBA00022618"/>
    </source>
</evidence>
<dbReference type="GO" id="GO:0030428">
    <property type="term" value="C:cell septum"/>
    <property type="evidence" value="ECO:0007669"/>
    <property type="project" value="TreeGrafter"/>
</dbReference>
<keyword evidence="10" id="KW-1185">Reference proteome</keyword>
<dbReference type="Proteomes" id="UP000198847">
    <property type="component" value="Unassembled WGS sequence"/>
</dbReference>
<feature type="coiled-coil region" evidence="7">
    <location>
        <begin position="41"/>
        <end position="75"/>
    </location>
</feature>
<evidence type="ECO:0000313" key="10">
    <source>
        <dbReference type="Proteomes" id="UP000198847"/>
    </source>
</evidence>
<keyword evidence="2" id="KW-0132">Cell division</keyword>
<evidence type="ECO:0000313" key="9">
    <source>
        <dbReference type="EMBL" id="SEO92110.1"/>
    </source>
</evidence>
<feature type="transmembrane region" description="Helical" evidence="8">
    <location>
        <begin position="18"/>
        <end position="35"/>
    </location>
</feature>
<gene>
    <name evidence="9" type="ORF">SAMN04490178_10727</name>
</gene>
<name>A0A1H8TM25_9FIRM</name>
<keyword evidence="3 8" id="KW-0812">Transmembrane</keyword>
<proteinExistence type="predicted"/>
<keyword evidence="4 8" id="KW-1133">Transmembrane helix</keyword>
<protein>
    <submittedName>
        <fullName evidence="9">Septum formation initiator</fullName>
    </submittedName>
</protein>
<dbReference type="Pfam" id="PF04977">
    <property type="entry name" value="DivIC"/>
    <property type="match status" value="1"/>
</dbReference>
<evidence type="ECO:0000256" key="4">
    <source>
        <dbReference type="ARBA" id="ARBA00022989"/>
    </source>
</evidence>
<evidence type="ECO:0000256" key="3">
    <source>
        <dbReference type="ARBA" id="ARBA00022692"/>
    </source>
</evidence>
<dbReference type="PANTHER" id="PTHR37485:SF1">
    <property type="entry name" value="CELL DIVISION PROTEIN FTSB"/>
    <property type="match status" value="1"/>
</dbReference>
<dbReference type="PANTHER" id="PTHR37485">
    <property type="entry name" value="CELL DIVISION PROTEIN FTSB"/>
    <property type="match status" value="1"/>
</dbReference>
<accession>A0A1H8TM25</accession>
<sequence>MMVVLKVIKQRPKYRLKWFRLVVIGLIVYFAYLSFGQQSQINAINQELEATKAKLAEADKRHAELTEERNRLNDRTYIEKLAREELGLVKPGEVPYVPAKE</sequence>
<evidence type="ECO:0000256" key="5">
    <source>
        <dbReference type="ARBA" id="ARBA00023136"/>
    </source>
</evidence>
<evidence type="ECO:0000256" key="6">
    <source>
        <dbReference type="ARBA" id="ARBA00023306"/>
    </source>
</evidence>
<dbReference type="InterPro" id="IPR007060">
    <property type="entry name" value="FtsL/DivIC"/>
</dbReference>